<accession>A0ABS2DHE7</accession>
<name>A0ABS2DHE7_9BACI</name>
<reference evidence="2 3" key="1">
    <citation type="submission" date="2021-02" db="EMBL/GenBank/DDBJ databases">
        <title>Bacillus sp. RD4P76, an endophyte from a halophyte.</title>
        <authorList>
            <person name="Sun J.-Q."/>
        </authorList>
    </citation>
    <scope>NUCLEOTIDE SEQUENCE [LARGE SCALE GENOMIC DNA]</scope>
    <source>
        <strain evidence="2 3">RD4P76</strain>
    </source>
</reference>
<keyword evidence="3" id="KW-1185">Reference proteome</keyword>
<evidence type="ECO:0000313" key="3">
    <source>
        <dbReference type="Proteomes" id="UP001518925"/>
    </source>
</evidence>
<protein>
    <submittedName>
        <fullName evidence="2">Uncharacterized protein</fullName>
    </submittedName>
</protein>
<dbReference type="Proteomes" id="UP001518925">
    <property type="component" value="Unassembled WGS sequence"/>
</dbReference>
<evidence type="ECO:0000256" key="1">
    <source>
        <dbReference type="SAM" id="Phobius"/>
    </source>
</evidence>
<organism evidence="2 3">
    <name type="scientific">Bacillus suaedaesalsae</name>
    <dbReference type="NCBI Taxonomy" id="2810349"/>
    <lineage>
        <taxon>Bacteria</taxon>
        <taxon>Bacillati</taxon>
        <taxon>Bacillota</taxon>
        <taxon>Bacilli</taxon>
        <taxon>Bacillales</taxon>
        <taxon>Bacillaceae</taxon>
        <taxon>Bacillus</taxon>
    </lineage>
</organism>
<keyword evidence="1" id="KW-0812">Transmembrane</keyword>
<comment type="caution">
    <text evidence="2">The sequence shown here is derived from an EMBL/GenBank/DDBJ whole genome shotgun (WGS) entry which is preliminary data.</text>
</comment>
<dbReference type="EMBL" id="JAFELM010000028">
    <property type="protein sequence ID" value="MBM6617851.1"/>
    <property type="molecule type" value="Genomic_DNA"/>
</dbReference>
<dbReference type="RefSeq" id="WP_204203213.1">
    <property type="nucleotide sequence ID" value="NZ_JAFELM010000028.1"/>
</dbReference>
<gene>
    <name evidence="2" type="ORF">JR050_09245</name>
</gene>
<sequence>MKKIIAIIVVMIILVIGSMWGYNFIGHEGKFTNTMHSSIVQEKLEDEIVFYIGFRFVWEGIGSPTLENVE</sequence>
<evidence type="ECO:0000313" key="2">
    <source>
        <dbReference type="EMBL" id="MBM6617851.1"/>
    </source>
</evidence>
<keyword evidence="1" id="KW-1133">Transmembrane helix</keyword>
<feature type="transmembrane region" description="Helical" evidence="1">
    <location>
        <begin position="6"/>
        <end position="25"/>
    </location>
</feature>
<proteinExistence type="predicted"/>
<keyword evidence="1" id="KW-0472">Membrane</keyword>